<feature type="compositionally biased region" description="Acidic residues" evidence="1">
    <location>
        <begin position="309"/>
        <end position="318"/>
    </location>
</feature>
<evidence type="ECO:0000313" key="2">
    <source>
        <dbReference type="EMBL" id="KAJ8987080.1"/>
    </source>
</evidence>
<dbReference type="EMBL" id="JAJGCB010000028">
    <property type="protein sequence ID" value="KAJ8987080.1"/>
    <property type="molecule type" value="Genomic_DNA"/>
</dbReference>
<reference evidence="2" key="1">
    <citation type="submission" date="2023-01" db="EMBL/GenBank/DDBJ databases">
        <title>Exophiala dermititidis isolated from Cystic Fibrosis Patient.</title>
        <authorList>
            <person name="Kurbessoian T."/>
            <person name="Crocker A."/>
            <person name="Murante D."/>
            <person name="Hogan D.A."/>
            <person name="Stajich J.E."/>
        </authorList>
    </citation>
    <scope>NUCLEOTIDE SEQUENCE</scope>
    <source>
        <strain evidence="2">Ex8</strain>
    </source>
</reference>
<feature type="region of interest" description="Disordered" evidence="1">
    <location>
        <begin position="378"/>
        <end position="421"/>
    </location>
</feature>
<organism evidence="2 3">
    <name type="scientific">Exophiala dermatitidis</name>
    <name type="common">Black yeast-like fungus</name>
    <name type="synonym">Wangiella dermatitidis</name>
    <dbReference type="NCBI Taxonomy" id="5970"/>
    <lineage>
        <taxon>Eukaryota</taxon>
        <taxon>Fungi</taxon>
        <taxon>Dikarya</taxon>
        <taxon>Ascomycota</taxon>
        <taxon>Pezizomycotina</taxon>
        <taxon>Eurotiomycetes</taxon>
        <taxon>Chaetothyriomycetidae</taxon>
        <taxon>Chaetothyriales</taxon>
        <taxon>Herpotrichiellaceae</taxon>
        <taxon>Exophiala</taxon>
    </lineage>
</organism>
<accession>A0AAN6EKX5</accession>
<feature type="region of interest" description="Disordered" evidence="1">
    <location>
        <begin position="190"/>
        <end position="339"/>
    </location>
</feature>
<proteinExistence type="predicted"/>
<comment type="caution">
    <text evidence="2">The sequence shown here is derived from an EMBL/GenBank/DDBJ whole genome shotgun (WGS) entry which is preliminary data.</text>
</comment>
<evidence type="ECO:0000313" key="3">
    <source>
        <dbReference type="Proteomes" id="UP001161757"/>
    </source>
</evidence>
<name>A0AAN6EKX5_EXODE</name>
<protein>
    <submittedName>
        <fullName evidence="2">Uncharacterized protein</fullName>
    </submittedName>
</protein>
<feature type="compositionally biased region" description="Acidic residues" evidence="1">
    <location>
        <begin position="220"/>
        <end position="252"/>
    </location>
</feature>
<evidence type="ECO:0000256" key="1">
    <source>
        <dbReference type="SAM" id="MobiDB-lite"/>
    </source>
</evidence>
<feature type="region of interest" description="Disordered" evidence="1">
    <location>
        <begin position="134"/>
        <end position="156"/>
    </location>
</feature>
<feature type="region of interest" description="Disordered" evidence="1">
    <location>
        <begin position="86"/>
        <end position="110"/>
    </location>
</feature>
<feature type="compositionally biased region" description="Polar residues" evidence="1">
    <location>
        <begin position="407"/>
        <end position="417"/>
    </location>
</feature>
<dbReference type="Proteomes" id="UP001161757">
    <property type="component" value="Unassembled WGS sequence"/>
</dbReference>
<feature type="compositionally biased region" description="Acidic residues" evidence="1">
    <location>
        <begin position="100"/>
        <end position="110"/>
    </location>
</feature>
<dbReference type="AlphaFoldDB" id="A0AAN6EKX5"/>
<sequence length="457" mass="51251">MCRQIQYVFTHCSHQGLNCFGNMQPMTVELCEAAAARGNPPYPTGYHAHGLPICSNTIEFRYVDSTCSDHYEPQIDENGYWDRYDPWAPENNQFHSATPAEDENEDEEEDEADFTYHVPETPWTNPLFRAIDWNPPPRNVPIEPQLHSPKDQTPIAPHEAGVLDAYYDPEHWQSADGRPIQLLETFDDPPARVLARPPKPEVPEDLDEQVDELIRQSSSESDDADPDLPDNETEEEEEEEEDDENDDDDDEPPTTFNRAGSGWMAPPNSPPGWEPQSPTARPSNKRAREDDDDDNDGAPPNKRARLDQDAADGEEPEASEPLLSLATSATRPKLTLKVSAPPKPKLILKFSAPPKPKLTLKLSVPAKPKVTLKFKLPAKPTTATRISRRRPTQAQRSVGPMTRSRLRQLQAQASQPAHMTRSRLAQLRGQANQPGAGNAAKMEQLETFLRYANGVER</sequence>
<gene>
    <name evidence="2" type="ORF">HRR80_008823</name>
</gene>